<evidence type="ECO:0000313" key="2">
    <source>
        <dbReference type="EMBL" id="KAF8663555.1"/>
    </source>
</evidence>
<proteinExistence type="predicted"/>
<organism evidence="2 3">
    <name type="scientific">Digitaria exilis</name>
    <dbReference type="NCBI Taxonomy" id="1010633"/>
    <lineage>
        <taxon>Eukaryota</taxon>
        <taxon>Viridiplantae</taxon>
        <taxon>Streptophyta</taxon>
        <taxon>Embryophyta</taxon>
        <taxon>Tracheophyta</taxon>
        <taxon>Spermatophyta</taxon>
        <taxon>Magnoliopsida</taxon>
        <taxon>Liliopsida</taxon>
        <taxon>Poales</taxon>
        <taxon>Poaceae</taxon>
        <taxon>PACMAD clade</taxon>
        <taxon>Panicoideae</taxon>
        <taxon>Panicodae</taxon>
        <taxon>Paniceae</taxon>
        <taxon>Anthephorinae</taxon>
        <taxon>Digitaria</taxon>
    </lineage>
</organism>
<sequence length="88" mass="9465">MVLGLGGCWGGVAVADEMRVSPAVKQAVGGDGHPEAKKQQQRAVKEKMKAGEPAEVAAAGKERKKREHQKDPLIVMHQFPFHSQPGLL</sequence>
<evidence type="ECO:0000256" key="1">
    <source>
        <dbReference type="SAM" id="MobiDB-lite"/>
    </source>
</evidence>
<comment type="caution">
    <text evidence="2">The sequence shown here is derived from an EMBL/GenBank/DDBJ whole genome shotgun (WGS) entry which is preliminary data.</text>
</comment>
<evidence type="ECO:0000313" key="3">
    <source>
        <dbReference type="Proteomes" id="UP000636709"/>
    </source>
</evidence>
<reference evidence="2" key="1">
    <citation type="submission" date="2020-07" db="EMBL/GenBank/DDBJ databases">
        <title>Genome sequence and genetic diversity analysis of an under-domesticated orphan crop, white fonio (Digitaria exilis).</title>
        <authorList>
            <person name="Bennetzen J.L."/>
            <person name="Chen S."/>
            <person name="Ma X."/>
            <person name="Wang X."/>
            <person name="Yssel A.E.J."/>
            <person name="Chaluvadi S.R."/>
            <person name="Johnson M."/>
            <person name="Gangashetty P."/>
            <person name="Hamidou F."/>
            <person name="Sanogo M.D."/>
            <person name="Zwaenepoel A."/>
            <person name="Wallace J."/>
            <person name="Van De Peer Y."/>
            <person name="Van Deynze A."/>
        </authorList>
    </citation>
    <scope>NUCLEOTIDE SEQUENCE</scope>
    <source>
        <tissue evidence="2">Leaves</tissue>
    </source>
</reference>
<dbReference type="Proteomes" id="UP000636709">
    <property type="component" value="Unassembled WGS sequence"/>
</dbReference>
<feature type="region of interest" description="Disordered" evidence="1">
    <location>
        <begin position="25"/>
        <end position="73"/>
    </location>
</feature>
<gene>
    <name evidence="2" type="ORF">HU200_055367</name>
</gene>
<protein>
    <submittedName>
        <fullName evidence="2">Uncharacterized protein</fullName>
    </submittedName>
</protein>
<dbReference type="EMBL" id="JACEFO010002367">
    <property type="protein sequence ID" value="KAF8663555.1"/>
    <property type="molecule type" value="Genomic_DNA"/>
</dbReference>
<keyword evidence="3" id="KW-1185">Reference proteome</keyword>
<dbReference type="AlphaFoldDB" id="A0A835ATC6"/>
<dbReference type="OrthoDB" id="643347at2759"/>
<accession>A0A835ATC6</accession>
<feature type="compositionally biased region" description="Basic and acidic residues" evidence="1">
    <location>
        <begin position="32"/>
        <end position="52"/>
    </location>
</feature>
<name>A0A835ATC6_9POAL</name>